<reference evidence="3" key="1">
    <citation type="submission" date="2023-06" db="EMBL/GenBank/DDBJ databases">
        <title>Robiginitalea aurantiacus sp. nov. and Algoriphagus sediminis sp. nov., isolated from coastal sediment.</title>
        <authorList>
            <person name="Zhou Z.Y."/>
            <person name="An J."/>
            <person name="Jia Y.W."/>
            <person name="Du Z.J."/>
        </authorList>
    </citation>
    <scope>NUCLEOTIDE SEQUENCE</scope>
    <source>
        <strain evidence="3">C2-7</strain>
    </source>
</reference>
<feature type="signal peptide" evidence="1">
    <location>
        <begin position="1"/>
        <end position="21"/>
    </location>
</feature>
<keyword evidence="4" id="KW-1185">Reference proteome</keyword>
<evidence type="ECO:0000313" key="3">
    <source>
        <dbReference type="EMBL" id="MDN3202767.1"/>
    </source>
</evidence>
<dbReference type="RefSeq" id="WP_289998324.1">
    <property type="nucleotide sequence ID" value="NZ_JAUEPH010000001.1"/>
</dbReference>
<accession>A0ABT7Y8C4</accession>
<feature type="domain" description="M23ase beta-sheet core" evidence="2">
    <location>
        <begin position="150"/>
        <end position="250"/>
    </location>
</feature>
<dbReference type="Gene3D" id="2.70.70.10">
    <property type="entry name" value="Glucose Permease (Domain IIA)"/>
    <property type="match status" value="1"/>
</dbReference>
<evidence type="ECO:0000259" key="2">
    <source>
        <dbReference type="Pfam" id="PF01551"/>
    </source>
</evidence>
<keyword evidence="3" id="KW-0378">Hydrolase</keyword>
<dbReference type="InterPro" id="IPR011055">
    <property type="entry name" value="Dup_hybrid_motif"/>
</dbReference>
<comment type="caution">
    <text evidence="3">The sequence shown here is derived from an EMBL/GenBank/DDBJ whole genome shotgun (WGS) entry which is preliminary data.</text>
</comment>
<dbReference type="SUPFAM" id="SSF51261">
    <property type="entry name" value="Duplicated hybrid motif"/>
    <property type="match status" value="1"/>
</dbReference>
<dbReference type="PANTHER" id="PTHR21666">
    <property type="entry name" value="PEPTIDASE-RELATED"/>
    <property type="match status" value="1"/>
</dbReference>
<dbReference type="CDD" id="cd12797">
    <property type="entry name" value="M23_peptidase"/>
    <property type="match status" value="1"/>
</dbReference>
<sequence>MRPHLLFLLCFYFLLFSEGFAQKAKDSPLAFEDDLELKWRDTEDTAFLVAKNKIFAPLEVILTIKGKGTESFLVPANGETVLVKQPKFITGRKSGTIKLDYQIGYHMGHPDVINIDEDYLYEFPFAEGKSYLIGQTWGGKATHNTSESYHAIDFQLDEGEAIHAAREGMVVKVIDWFSKQGGPELSAAANEVVILHADGTLASYVHLQYQGAVVSPGDKVEKGQLLGYSGATGYATGPHLHFVVRRDKNQSIPIFFNGHEGQILQKGEFYTH</sequence>
<dbReference type="Pfam" id="PF01551">
    <property type="entry name" value="Peptidase_M23"/>
    <property type="match status" value="1"/>
</dbReference>
<name>A0ABT7Y8C4_9BACT</name>
<evidence type="ECO:0000256" key="1">
    <source>
        <dbReference type="SAM" id="SignalP"/>
    </source>
</evidence>
<protein>
    <submittedName>
        <fullName evidence="3">M23 family metallopeptidase</fullName>
        <ecNumber evidence="3">3.4.-.-</ecNumber>
    </submittedName>
</protein>
<dbReference type="GO" id="GO:0016787">
    <property type="term" value="F:hydrolase activity"/>
    <property type="evidence" value="ECO:0007669"/>
    <property type="project" value="UniProtKB-KW"/>
</dbReference>
<dbReference type="Proteomes" id="UP001171916">
    <property type="component" value="Unassembled WGS sequence"/>
</dbReference>
<feature type="chain" id="PRO_5046037642" evidence="1">
    <location>
        <begin position="22"/>
        <end position="272"/>
    </location>
</feature>
<dbReference type="EC" id="3.4.-.-" evidence="3"/>
<dbReference type="EMBL" id="JAUEPH010000001">
    <property type="protein sequence ID" value="MDN3202767.1"/>
    <property type="molecule type" value="Genomic_DNA"/>
</dbReference>
<organism evidence="3 4">
    <name type="scientific">Algoriphagus sediminis</name>
    <dbReference type="NCBI Taxonomy" id="3057113"/>
    <lineage>
        <taxon>Bacteria</taxon>
        <taxon>Pseudomonadati</taxon>
        <taxon>Bacteroidota</taxon>
        <taxon>Cytophagia</taxon>
        <taxon>Cytophagales</taxon>
        <taxon>Cyclobacteriaceae</taxon>
        <taxon>Algoriphagus</taxon>
    </lineage>
</organism>
<keyword evidence="1" id="KW-0732">Signal</keyword>
<proteinExistence type="predicted"/>
<evidence type="ECO:0000313" key="4">
    <source>
        <dbReference type="Proteomes" id="UP001171916"/>
    </source>
</evidence>
<gene>
    <name evidence="3" type="ORF">QVH07_01345</name>
</gene>
<dbReference type="PANTHER" id="PTHR21666:SF294">
    <property type="entry name" value="PEPTIDASE M23"/>
    <property type="match status" value="1"/>
</dbReference>
<dbReference type="InterPro" id="IPR016047">
    <property type="entry name" value="M23ase_b-sheet_dom"/>
</dbReference>
<dbReference type="InterPro" id="IPR050570">
    <property type="entry name" value="Cell_wall_metabolism_enzyme"/>
</dbReference>